<keyword evidence="2" id="KW-1133">Transmembrane helix</keyword>
<feature type="compositionally biased region" description="Basic and acidic residues" evidence="1">
    <location>
        <begin position="97"/>
        <end position="112"/>
    </location>
</feature>
<gene>
    <name evidence="3" type="ORF">CSSPJE1EN1_LOCUS25063</name>
</gene>
<name>A0ABP0V878_9BRYO</name>
<feature type="region of interest" description="Disordered" evidence="1">
    <location>
        <begin position="67"/>
        <end position="112"/>
    </location>
</feature>
<keyword evidence="2" id="KW-0812">Transmembrane</keyword>
<organism evidence="3 4">
    <name type="scientific">Sphagnum jensenii</name>
    <dbReference type="NCBI Taxonomy" id="128206"/>
    <lineage>
        <taxon>Eukaryota</taxon>
        <taxon>Viridiplantae</taxon>
        <taxon>Streptophyta</taxon>
        <taxon>Embryophyta</taxon>
        <taxon>Bryophyta</taxon>
        <taxon>Sphagnophytina</taxon>
        <taxon>Sphagnopsida</taxon>
        <taxon>Sphagnales</taxon>
        <taxon>Sphagnaceae</taxon>
        <taxon>Sphagnum</taxon>
    </lineage>
</organism>
<evidence type="ECO:0000313" key="4">
    <source>
        <dbReference type="Proteomes" id="UP001497444"/>
    </source>
</evidence>
<keyword evidence="2" id="KW-0472">Membrane</keyword>
<feature type="transmembrane region" description="Helical" evidence="2">
    <location>
        <begin position="36"/>
        <end position="58"/>
    </location>
</feature>
<feature type="compositionally biased region" description="Low complexity" evidence="1">
    <location>
        <begin position="87"/>
        <end position="96"/>
    </location>
</feature>
<comment type="caution">
    <text evidence="3">The sequence shown here is derived from an EMBL/GenBank/DDBJ whole genome shotgun (WGS) entry which is preliminary data.</text>
</comment>
<dbReference type="EMBL" id="CAXAQS010000024">
    <property type="protein sequence ID" value="CAK9249685.1"/>
    <property type="molecule type" value="Genomic_DNA"/>
</dbReference>
<dbReference type="Proteomes" id="UP001497444">
    <property type="component" value="Unassembled WGS sequence"/>
</dbReference>
<sequence>MADPTTPQTPAPTPTPSLWQRIKQQCIDIFNKDKGIFLLIAIAAAIVKFRDIFLNILINSARRVDANAKKEDVGLAAQETQAKEQADAAVQQAQQDAPKDTPVDDNWYKKDN</sequence>
<evidence type="ECO:0000256" key="1">
    <source>
        <dbReference type="SAM" id="MobiDB-lite"/>
    </source>
</evidence>
<protein>
    <submittedName>
        <fullName evidence="3">Uncharacterized protein</fullName>
    </submittedName>
</protein>
<reference evidence="3" key="1">
    <citation type="submission" date="2024-02" db="EMBL/GenBank/DDBJ databases">
        <authorList>
            <consortium name="ELIXIR-Norway"/>
            <consortium name="Elixir Norway"/>
        </authorList>
    </citation>
    <scope>NUCLEOTIDE SEQUENCE</scope>
</reference>
<evidence type="ECO:0000256" key="2">
    <source>
        <dbReference type="SAM" id="Phobius"/>
    </source>
</evidence>
<evidence type="ECO:0000313" key="3">
    <source>
        <dbReference type="EMBL" id="CAK9249685.1"/>
    </source>
</evidence>
<accession>A0ABP0V878</accession>
<proteinExistence type="predicted"/>
<keyword evidence="4" id="KW-1185">Reference proteome</keyword>